<keyword evidence="4" id="KW-1185">Reference proteome</keyword>
<evidence type="ECO:0000313" key="4">
    <source>
        <dbReference type="Proteomes" id="UP001390339"/>
    </source>
</evidence>
<sequence>MLLRLAHFSFLALGTAAAPSSSHDAQSRQDHDQVLLASCADRPATAPDLLVRDLTYRALEAPTPFMPPGASDYKANLSFRVTNPANATEWSCDIGESYYLSRTYPAGADKNIVNPQNVFDSCYSREDPNPGTPGWGPPIHPGGGAAAAARRATWFSFDKEANTLLVGQTVDV</sequence>
<reference evidence="3 4" key="1">
    <citation type="journal article" date="2024" name="IMA Fungus">
        <title>Apiospora arundinis, a panoply of carbohydrate-active enzymes and secondary metabolites.</title>
        <authorList>
            <person name="Sorensen T."/>
            <person name="Petersen C."/>
            <person name="Muurmann A.T."/>
            <person name="Christiansen J.V."/>
            <person name="Brundto M.L."/>
            <person name="Overgaard C.K."/>
            <person name="Boysen A.T."/>
            <person name="Wollenberg R.D."/>
            <person name="Larsen T.O."/>
            <person name="Sorensen J.L."/>
            <person name="Nielsen K.L."/>
            <person name="Sondergaard T.E."/>
        </authorList>
    </citation>
    <scope>NUCLEOTIDE SEQUENCE [LARGE SCALE GENOMIC DNA]</scope>
    <source>
        <strain evidence="3 4">AAU 773</strain>
    </source>
</reference>
<evidence type="ECO:0000256" key="2">
    <source>
        <dbReference type="SAM" id="SignalP"/>
    </source>
</evidence>
<protein>
    <recommendedName>
        <fullName evidence="5">AA1-like domain-containing protein</fullName>
    </recommendedName>
</protein>
<evidence type="ECO:0000313" key="3">
    <source>
        <dbReference type="EMBL" id="KAK8851959.1"/>
    </source>
</evidence>
<feature type="chain" id="PRO_5046302219" description="AA1-like domain-containing protein" evidence="2">
    <location>
        <begin position="18"/>
        <end position="172"/>
    </location>
</feature>
<evidence type="ECO:0008006" key="5">
    <source>
        <dbReference type="Google" id="ProtNLM"/>
    </source>
</evidence>
<evidence type="ECO:0000256" key="1">
    <source>
        <dbReference type="SAM" id="MobiDB-lite"/>
    </source>
</evidence>
<proteinExistence type="predicted"/>
<accession>A0ABR2HST7</accession>
<keyword evidence="2" id="KW-0732">Signal</keyword>
<organism evidence="3 4">
    <name type="scientific">Apiospora arundinis</name>
    <dbReference type="NCBI Taxonomy" id="335852"/>
    <lineage>
        <taxon>Eukaryota</taxon>
        <taxon>Fungi</taxon>
        <taxon>Dikarya</taxon>
        <taxon>Ascomycota</taxon>
        <taxon>Pezizomycotina</taxon>
        <taxon>Sordariomycetes</taxon>
        <taxon>Xylariomycetidae</taxon>
        <taxon>Amphisphaeriales</taxon>
        <taxon>Apiosporaceae</taxon>
        <taxon>Apiospora</taxon>
    </lineage>
</organism>
<gene>
    <name evidence="3" type="ORF">PGQ11_014438</name>
</gene>
<dbReference type="Proteomes" id="UP001390339">
    <property type="component" value="Unassembled WGS sequence"/>
</dbReference>
<comment type="caution">
    <text evidence="3">The sequence shown here is derived from an EMBL/GenBank/DDBJ whole genome shotgun (WGS) entry which is preliminary data.</text>
</comment>
<feature type="signal peptide" evidence="2">
    <location>
        <begin position="1"/>
        <end position="17"/>
    </location>
</feature>
<dbReference type="EMBL" id="JAPCWZ010000009">
    <property type="protein sequence ID" value="KAK8851959.1"/>
    <property type="molecule type" value="Genomic_DNA"/>
</dbReference>
<feature type="region of interest" description="Disordered" evidence="1">
    <location>
        <begin position="124"/>
        <end position="144"/>
    </location>
</feature>
<name>A0ABR2HST7_9PEZI</name>